<feature type="compositionally biased region" description="Basic and acidic residues" evidence="1">
    <location>
        <begin position="253"/>
        <end position="268"/>
    </location>
</feature>
<sequence>MGHQPYRLPGLICAISRQAVRFSCVCSGNSATFRRLCKRGFAIRRQILRIISPKTKLKQFLFRECLDEETFVFVQLHRSLETVIMQTVTARVTDSGRHARSLIICLHGQQLRNVLQVALSTDESRNITAFYILILGHLATFPNTEFQSSSRITPDDTPSGISPVGGSSVGVLDFLELSCRGHVDCQMCAQRNIVQDVSDPSIAPKCSQSASNQSTLRIALDERIKMLIHTVTQARVSTRQQLPSGTALGAPVRDAEGSPEQREPRDQVRGLAQTLHLLPDGRDLDALPLELKKQLRSDEVDAASRVDRVIFCVFLETDYEIYKRKMSDFFSPGLCDCGYIMFDGAVVLKEAAFARTQDARVRALDCICSIQCLSLKWIGYNLKFQIQSMIQWPFDSVITKSDAKRGGGLEWQPRCRRYRFCQWLYVTHTSATAAHELVTAVTGASLSRYVSMVLRIKRVTNPKSSLDTRDKPVSMHDSEKLIYSHTDFRGSRDDVLSHVAMLGHAGNTETGDEQPTCEDMEKLSQGAADEDMEDVDTPNQTPENDVPGDENSKEKKEIPAEKNDPERETCTEEKIPAAHADQAQTEQERGRGNTTASGQPHGSL</sequence>
<feature type="region of interest" description="Disordered" evidence="1">
    <location>
        <begin position="524"/>
        <end position="604"/>
    </location>
</feature>
<feature type="compositionally biased region" description="Polar residues" evidence="1">
    <location>
        <begin position="592"/>
        <end position="604"/>
    </location>
</feature>
<reference evidence="2" key="1">
    <citation type="submission" date="2023-03" db="EMBL/GenBank/DDBJ databases">
        <title>Electrophorus voltai genome.</title>
        <authorList>
            <person name="Bian C."/>
        </authorList>
    </citation>
    <scope>NUCLEOTIDE SEQUENCE</scope>
    <source>
        <strain evidence="2">CB-2022</strain>
        <tissue evidence="2">Muscle</tissue>
    </source>
</reference>
<comment type="caution">
    <text evidence="2">The sequence shown here is derived from an EMBL/GenBank/DDBJ whole genome shotgun (WGS) entry which is preliminary data.</text>
</comment>
<evidence type="ECO:0000313" key="3">
    <source>
        <dbReference type="Proteomes" id="UP001239994"/>
    </source>
</evidence>
<accession>A0AAD8Z2D2</accession>
<dbReference type="AlphaFoldDB" id="A0AAD8Z2D2"/>
<feature type="compositionally biased region" description="Basic and acidic residues" evidence="1">
    <location>
        <begin position="550"/>
        <end position="576"/>
    </location>
</feature>
<keyword evidence="3" id="KW-1185">Reference proteome</keyword>
<name>A0AAD8Z2D2_9TELE</name>
<dbReference type="EMBL" id="JAROKS010000020">
    <property type="protein sequence ID" value="KAK1791227.1"/>
    <property type="molecule type" value="Genomic_DNA"/>
</dbReference>
<evidence type="ECO:0000256" key="1">
    <source>
        <dbReference type="SAM" id="MobiDB-lite"/>
    </source>
</evidence>
<feature type="region of interest" description="Disordered" evidence="1">
    <location>
        <begin position="239"/>
        <end position="268"/>
    </location>
</feature>
<dbReference type="Proteomes" id="UP001239994">
    <property type="component" value="Unassembled WGS sequence"/>
</dbReference>
<organism evidence="2 3">
    <name type="scientific">Electrophorus voltai</name>
    <dbReference type="NCBI Taxonomy" id="2609070"/>
    <lineage>
        <taxon>Eukaryota</taxon>
        <taxon>Metazoa</taxon>
        <taxon>Chordata</taxon>
        <taxon>Craniata</taxon>
        <taxon>Vertebrata</taxon>
        <taxon>Euteleostomi</taxon>
        <taxon>Actinopterygii</taxon>
        <taxon>Neopterygii</taxon>
        <taxon>Teleostei</taxon>
        <taxon>Ostariophysi</taxon>
        <taxon>Gymnotiformes</taxon>
        <taxon>Gymnotoidei</taxon>
        <taxon>Gymnotidae</taxon>
        <taxon>Electrophorus</taxon>
    </lineage>
</organism>
<proteinExistence type="predicted"/>
<gene>
    <name evidence="2" type="ORF">P4O66_013247</name>
</gene>
<evidence type="ECO:0000313" key="2">
    <source>
        <dbReference type="EMBL" id="KAK1791227.1"/>
    </source>
</evidence>
<protein>
    <submittedName>
        <fullName evidence="2">Uncharacterized protein</fullName>
    </submittedName>
</protein>